<dbReference type="InterPro" id="IPR038718">
    <property type="entry name" value="SNF2-like_sf"/>
</dbReference>
<gene>
    <name evidence="4" type="ORF">SS50377_12675</name>
    <name evidence="5" type="ORF">SS50377_23296</name>
</gene>
<evidence type="ECO:0000259" key="3">
    <source>
        <dbReference type="PROSITE" id="PS51194"/>
    </source>
</evidence>
<organism evidence="4">
    <name type="scientific">Spironucleus salmonicida</name>
    <dbReference type="NCBI Taxonomy" id="348837"/>
    <lineage>
        <taxon>Eukaryota</taxon>
        <taxon>Metamonada</taxon>
        <taxon>Diplomonadida</taxon>
        <taxon>Hexamitidae</taxon>
        <taxon>Hexamitinae</taxon>
        <taxon>Spironucleus</taxon>
    </lineage>
</organism>
<dbReference type="PANTHER" id="PTHR45629:SF7">
    <property type="entry name" value="DNA EXCISION REPAIR PROTEIN ERCC-6-RELATED"/>
    <property type="match status" value="1"/>
</dbReference>
<dbReference type="AlphaFoldDB" id="V6M1V3"/>
<dbReference type="SUPFAM" id="SSF52540">
    <property type="entry name" value="P-loop containing nucleoside triphosphate hydrolases"/>
    <property type="match status" value="2"/>
</dbReference>
<dbReference type="InterPro" id="IPR000330">
    <property type="entry name" value="SNF2_N"/>
</dbReference>
<dbReference type="PROSITE" id="PS51194">
    <property type="entry name" value="HELICASE_CTER"/>
    <property type="match status" value="1"/>
</dbReference>
<dbReference type="Gene3D" id="3.40.50.300">
    <property type="entry name" value="P-loop containing nucleotide triphosphate hydrolases"/>
    <property type="match status" value="1"/>
</dbReference>
<dbReference type="InterPro" id="IPR001650">
    <property type="entry name" value="Helicase_C-like"/>
</dbReference>
<sequence>MSQEKIKYLQQQLVTTTSLKDRLLIQDTIDEIIQLQKHKITSTYDIADCNLYDQRLKQFQKQGITWLLNKFQYKQNCLLADEPGLGKTVQVINFLNNVSIKSVLILAPPTLCYQWIQMSGFWNLKYNISHIKKYSDLASFKEGIMIISYDLAVINIKILSNFSFDILISDEVHYLRNVQTQRYAALQLLKAKFRIGLSGTPIQNTYEELYAIFNFLNIPGLPSQEIFYERYVDPIKLQIGSKKIQAIKSGAAAAKQLQGIVNPAILRRLKRQVGLELPPKDDQTILFKLSVQQEQCYKQLLQSKIIAKKTAFYVIQQLSQVCDYPYIDNNQLIFDCAHSNKIVWIVQKICDIFKIKNGGQVLNHLIDIRQRIQVFDCEISEEEFNELEQTEFDISIDKLIIFAPSIKFLLILEEIIYKLGLTYHLMTGTTSQQDRKYIVESFNQQQIQILLSTPRVGGIGLNLTSANHVIITQPSWNPAIDSQASQRVWRIGQQRKTNIYRFAAAGTVEEVIIDRQQLKQIMADRILENAFEQIKTKMGSVFAYYCPMRDIQIRKFEEKSTIKTEQVSLLANKQIQNTFAFDFDKLASDLLDRQPFITDSFFPPPIDMILGRILKFGKQKRDANTPFTNNELMEVLMDYHQYAEEIQHCIRISLENYEGENQYRLKNNIYL</sequence>
<evidence type="ECO:0000313" key="4">
    <source>
        <dbReference type="EMBL" id="EST47164.1"/>
    </source>
</evidence>
<dbReference type="GO" id="GO:0006283">
    <property type="term" value="P:transcription-coupled nucleotide-excision repair"/>
    <property type="evidence" value="ECO:0007669"/>
    <property type="project" value="TreeGrafter"/>
</dbReference>
<evidence type="ECO:0000313" key="6">
    <source>
        <dbReference type="Proteomes" id="UP000018208"/>
    </source>
</evidence>
<dbReference type="SMART" id="SM00490">
    <property type="entry name" value="HELICc"/>
    <property type="match status" value="1"/>
</dbReference>
<dbReference type="EMBL" id="KI546046">
    <property type="protein sequence ID" value="EST47164.1"/>
    <property type="molecule type" value="Genomic_DNA"/>
</dbReference>
<evidence type="ECO:0000256" key="1">
    <source>
        <dbReference type="ARBA" id="ARBA00022801"/>
    </source>
</evidence>
<dbReference type="CDD" id="cd18793">
    <property type="entry name" value="SF2_C_SNF"/>
    <property type="match status" value="1"/>
</dbReference>
<accession>V6M1V3</accession>
<dbReference type="PROSITE" id="PS51192">
    <property type="entry name" value="HELICASE_ATP_BIND_1"/>
    <property type="match status" value="1"/>
</dbReference>
<dbReference type="GO" id="GO:0016787">
    <property type="term" value="F:hydrolase activity"/>
    <property type="evidence" value="ECO:0007669"/>
    <property type="project" value="UniProtKB-KW"/>
</dbReference>
<proteinExistence type="predicted"/>
<dbReference type="OrthoDB" id="413460at2759"/>
<evidence type="ECO:0000313" key="5">
    <source>
        <dbReference type="EMBL" id="KAH0575656.1"/>
    </source>
</evidence>
<dbReference type="PANTHER" id="PTHR45629">
    <property type="entry name" value="SNF2/RAD54 FAMILY MEMBER"/>
    <property type="match status" value="1"/>
</dbReference>
<dbReference type="Pfam" id="PF00176">
    <property type="entry name" value="SNF2-rel_dom"/>
    <property type="match status" value="1"/>
</dbReference>
<dbReference type="EMBL" id="AUWU02000003">
    <property type="protein sequence ID" value="KAH0575656.1"/>
    <property type="molecule type" value="Genomic_DNA"/>
</dbReference>
<dbReference type="VEuPathDB" id="GiardiaDB:SS50377_23296"/>
<name>V6M1V3_9EUKA</name>
<feature type="domain" description="Helicase ATP-binding" evidence="2">
    <location>
        <begin position="68"/>
        <end position="219"/>
    </location>
</feature>
<dbReference type="GO" id="GO:0005634">
    <property type="term" value="C:nucleus"/>
    <property type="evidence" value="ECO:0007669"/>
    <property type="project" value="TreeGrafter"/>
</dbReference>
<protein>
    <submittedName>
        <fullName evidence="4">DNA repair and recombination protein Rhp26p</fullName>
    </submittedName>
</protein>
<dbReference type="InterPro" id="IPR050496">
    <property type="entry name" value="SNF2_RAD54_helicase_repair"/>
</dbReference>
<dbReference type="InterPro" id="IPR049730">
    <property type="entry name" value="SNF2/RAD54-like_C"/>
</dbReference>
<dbReference type="GO" id="GO:0008094">
    <property type="term" value="F:ATP-dependent activity, acting on DNA"/>
    <property type="evidence" value="ECO:0007669"/>
    <property type="project" value="TreeGrafter"/>
</dbReference>
<dbReference type="Proteomes" id="UP000018208">
    <property type="component" value="Unassembled WGS sequence"/>
</dbReference>
<dbReference type="Gene3D" id="3.40.50.10810">
    <property type="entry name" value="Tandem AAA-ATPase domain"/>
    <property type="match status" value="1"/>
</dbReference>
<keyword evidence="1" id="KW-0378">Hydrolase</keyword>
<feature type="domain" description="Helicase C-terminal" evidence="3">
    <location>
        <begin position="386"/>
        <end position="542"/>
    </location>
</feature>
<dbReference type="InterPro" id="IPR027417">
    <property type="entry name" value="P-loop_NTPase"/>
</dbReference>
<evidence type="ECO:0000259" key="2">
    <source>
        <dbReference type="PROSITE" id="PS51192"/>
    </source>
</evidence>
<dbReference type="Pfam" id="PF00271">
    <property type="entry name" value="Helicase_C"/>
    <property type="match status" value="1"/>
</dbReference>
<dbReference type="SMART" id="SM00487">
    <property type="entry name" value="DEXDc"/>
    <property type="match status" value="1"/>
</dbReference>
<keyword evidence="6" id="KW-1185">Reference proteome</keyword>
<dbReference type="InterPro" id="IPR014001">
    <property type="entry name" value="Helicase_ATP-bd"/>
</dbReference>
<reference evidence="4 5" key="1">
    <citation type="journal article" date="2014" name="PLoS Genet.">
        <title>The Genome of Spironucleus salmonicida Highlights a Fish Pathogen Adapted to Fluctuating Environments.</title>
        <authorList>
            <person name="Xu F."/>
            <person name="Jerlstrom-Hultqvist J."/>
            <person name="Einarsson E."/>
            <person name="Astvaldsson A."/>
            <person name="Svard S.G."/>
            <person name="Andersson J.O."/>
        </authorList>
    </citation>
    <scope>NUCLEOTIDE SEQUENCE</scope>
    <source>
        <strain evidence="5">ATCC 50377</strain>
    </source>
</reference>
<reference evidence="5" key="2">
    <citation type="submission" date="2020-12" db="EMBL/GenBank/DDBJ databases">
        <title>New Spironucleus salmonicida genome in near-complete chromosomes.</title>
        <authorList>
            <person name="Xu F."/>
            <person name="Kurt Z."/>
            <person name="Jimenez-Gonzalez A."/>
            <person name="Astvaldsson A."/>
            <person name="Andersson J.O."/>
            <person name="Svard S.G."/>
        </authorList>
    </citation>
    <scope>NUCLEOTIDE SEQUENCE</scope>
    <source>
        <strain evidence="5">ATCC 50377</strain>
    </source>
</reference>
<dbReference type="GO" id="GO:0005524">
    <property type="term" value="F:ATP binding"/>
    <property type="evidence" value="ECO:0007669"/>
    <property type="project" value="InterPro"/>
</dbReference>